<keyword evidence="1" id="KW-0732">Signal</keyword>
<evidence type="ECO:0000256" key="1">
    <source>
        <dbReference type="SAM" id="SignalP"/>
    </source>
</evidence>
<dbReference type="Proteomes" id="UP000026961">
    <property type="component" value="Chromosome 7"/>
</dbReference>
<sequence length="128" mass="13350">MASRQVLLLAIVSAVALLPAMVSATDYTGKHTVTEVDGAAFHACNRQGNTLMTWNSGNDTVALDKAGKRWFFCNVDNHCELGMKLVVDVADPNAPAPASSSSSAGRLNYRVRGGAVAGAVAAAALVWF</sequence>
<dbReference type="Gene3D" id="2.60.40.420">
    <property type="entry name" value="Cupredoxins - blue copper proteins"/>
    <property type="match status" value="1"/>
</dbReference>
<dbReference type="InterPro" id="IPR039391">
    <property type="entry name" value="Phytocyanin-like"/>
</dbReference>
<dbReference type="PANTHER" id="PTHR33021">
    <property type="entry name" value="BLUE COPPER PROTEIN"/>
    <property type="match status" value="1"/>
</dbReference>
<dbReference type="GO" id="GO:0005886">
    <property type="term" value="C:plasma membrane"/>
    <property type="evidence" value="ECO:0007669"/>
    <property type="project" value="TreeGrafter"/>
</dbReference>
<reference evidence="3" key="2">
    <citation type="submission" date="2018-05" db="EMBL/GenBank/DDBJ databases">
        <title>OgluRS3 (Oryza glumaepatula Reference Sequence Version 3).</title>
        <authorList>
            <person name="Zhang J."/>
            <person name="Kudrna D."/>
            <person name="Lee S."/>
            <person name="Talag J."/>
            <person name="Welchert J."/>
            <person name="Wing R.A."/>
        </authorList>
    </citation>
    <scope>NUCLEOTIDE SEQUENCE [LARGE SCALE GENOMIC DNA]</scope>
</reference>
<dbReference type="Gramene" id="OGLUM07G03630.1">
    <property type="protein sequence ID" value="OGLUM07G03630.1"/>
    <property type="gene ID" value="OGLUM07G03630"/>
</dbReference>
<dbReference type="eggNOG" id="ENOG502R20J">
    <property type="taxonomic scope" value="Eukaryota"/>
</dbReference>
<dbReference type="HOGENOM" id="CLU_058719_3_2_1"/>
<dbReference type="Pfam" id="PF02298">
    <property type="entry name" value="Cu_bind_like"/>
    <property type="match status" value="1"/>
</dbReference>
<evidence type="ECO:0000313" key="4">
    <source>
        <dbReference type="Proteomes" id="UP000026961"/>
    </source>
</evidence>
<dbReference type="GO" id="GO:0009055">
    <property type="term" value="F:electron transfer activity"/>
    <property type="evidence" value="ECO:0007669"/>
    <property type="project" value="InterPro"/>
</dbReference>
<accession>A0A0E0AG58</accession>
<dbReference type="EnsemblPlants" id="OGLUM07G03630.1">
    <property type="protein sequence ID" value="OGLUM07G03630.1"/>
    <property type="gene ID" value="OGLUM07G03630"/>
</dbReference>
<dbReference type="InterPro" id="IPR008972">
    <property type="entry name" value="Cupredoxin"/>
</dbReference>
<name>A0A0E0AG58_9ORYZ</name>
<dbReference type="PANTHER" id="PTHR33021:SF557">
    <property type="entry name" value="OS07G0165900 PROTEIN"/>
    <property type="match status" value="1"/>
</dbReference>
<protein>
    <recommendedName>
        <fullName evidence="2">Phytocyanin domain-containing protein</fullName>
    </recommendedName>
</protein>
<evidence type="ECO:0000259" key="2">
    <source>
        <dbReference type="PROSITE" id="PS51485"/>
    </source>
</evidence>
<dbReference type="SUPFAM" id="SSF49503">
    <property type="entry name" value="Cupredoxins"/>
    <property type="match status" value="1"/>
</dbReference>
<dbReference type="InterPro" id="IPR003245">
    <property type="entry name" value="Phytocyanin_dom"/>
</dbReference>
<evidence type="ECO:0000313" key="3">
    <source>
        <dbReference type="EnsemblPlants" id="OGLUM07G03630.1"/>
    </source>
</evidence>
<dbReference type="STRING" id="40148.A0A0E0AG58"/>
<feature type="signal peptide" evidence="1">
    <location>
        <begin position="1"/>
        <end position="24"/>
    </location>
</feature>
<feature type="domain" description="Phytocyanin" evidence="2">
    <location>
        <begin position="1"/>
        <end position="91"/>
    </location>
</feature>
<dbReference type="PROSITE" id="PS51485">
    <property type="entry name" value="PHYTOCYANIN"/>
    <property type="match status" value="1"/>
</dbReference>
<dbReference type="AlphaFoldDB" id="A0A0E0AG58"/>
<organism evidence="3">
    <name type="scientific">Oryza glumipatula</name>
    <dbReference type="NCBI Taxonomy" id="40148"/>
    <lineage>
        <taxon>Eukaryota</taxon>
        <taxon>Viridiplantae</taxon>
        <taxon>Streptophyta</taxon>
        <taxon>Embryophyta</taxon>
        <taxon>Tracheophyta</taxon>
        <taxon>Spermatophyta</taxon>
        <taxon>Magnoliopsida</taxon>
        <taxon>Liliopsida</taxon>
        <taxon>Poales</taxon>
        <taxon>Poaceae</taxon>
        <taxon>BOP clade</taxon>
        <taxon>Oryzoideae</taxon>
        <taxon>Oryzeae</taxon>
        <taxon>Oryzinae</taxon>
        <taxon>Oryza</taxon>
    </lineage>
</organism>
<feature type="chain" id="PRO_5002353442" description="Phytocyanin domain-containing protein" evidence="1">
    <location>
        <begin position="25"/>
        <end position="128"/>
    </location>
</feature>
<proteinExistence type="predicted"/>
<reference evidence="3" key="1">
    <citation type="submission" date="2015-04" db="UniProtKB">
        <authorList>
            <consortium name="EnsemblPlants"/>
        </authorList>
    </citation>
    <scope>IDENTIFICATION</scope>
</reference>
<keyword evidence="4" id="KW-1185">Reference proteome</keyword>